<evidence type="ECO:0000313" key="1">
    <source>
        <dbReference type="EMBL" id="TXK66010.1"/>
    </source>
</evidence>
<proteinExistence type="predicted"/>
<evidence type="ECO:0000313" key="2">
    <source>
        <dbReference type="Proteomes" id="UP000321248"/>
    </source>
</evidence>
<evidence type="ECO:0008006" key="3">
    <source>
        <dbReference type="Google" id="ProtNLM"/>
    </source>
</evidence>
<dbReference type="Proteomes" id="UP000321248">
    <property type="component" value="Unassembled WGS sequence"/>
</dbReference>
<dbReference type="OrthoDB" id="9798632at2"/>
<sequence>MTPVDVLFAGATGLVGAQALPVLLRRADAEGFRVFTVGRRPPLVTHDRLVALEWVAQAGAAGHRVSAELERHGARLGSFVCALGTTISQAGSREAFARVDHDLVVSLARAARGRGATQAVVVSSVGADAAASNFYLSVKGDMECSVLGLGFMRCDFLHPGLLLGQRDGPSRPAEWLGQRVFPMLRPLLRGGLRRYRAIDAAQVAAALAALVGRQAHGVFVHNNGAIEEIAQSHGHGSGNHHPE</sequence>
<dbReference type="EMBL" id="VRTS01000001">
    <property type="protein sequence ID" value="TXK66010.1"/>
    <property type="molecule type" value="Genomic_DNA"/>
</dbReference>
<name>A0A5C8KXN8_9GAMM</name>
<protein>
    <recommendedName>
        <fullName evidence="3">NAD-dependent epimerase/dehydratase family protein</fullName>
    </recommendedName>
</protein>
<organism evidence="1 2">
    <name type="scientific">Alkalisalibacterium limincola</name>
    <dbReference type="NCBI Taxonomy" id="2699169"/>
    <lineage>
        <taxon>Bacteria</taxon>
        <taxon>Pseudomonadati</taxon>
        <taxon>Pseudomonadota</taxon>
        <taxon>Gammaproteobacteria</taxon>
        <taxon>Lysobacterales</taxon>
        <taxon>Lysobacteraceae</taxon>
        <taxon>Alkalisalibacterium</taxon>
    </lineage>
</organism>
<accession>A0A5C8KXN8</accession>
<dbReference type="RefSeq" id="WP_147890683.1">
    <property type="nucleotide sequence ID" value="NZ_VRTS01000001.1"/>
</dbReference>
<comment type="caution">
    <text evidence="1">The sequence shown here is derived from an EMBL/GenBank/DDBJ whole genome shotgun (WGS) entry which is preliminary data.</text>
</comment>
<gene>
    <name evidence="1" type="ORF">FU658_02830</name>
</gene>
<dbReference type="PANTHER" id="PTHR14097:SF7">
    <property type="entry name" value="OXIDOREDUCTASE HTATIP2"/>
    <property type="match status" value="1"/>
</dbReference>
<dbReference type="SUPFAM" id="SSF51735">
    <property type="entry name" value="NAD(P)-binding Rossmann-fold domains"/>
    <property type="match status" value="1"/>
</dbReference>
<dbReference type="Gene3D" id="3.40.50.720">
    <property type="entry name" value="NAD(P)-binding Rossmann-like Domain"/>
    <property type="match status" value="1"/>
</dbReference>
<dbReference type="AlphaFoldDB" id="A0A5C8KXN8"/>
<dbReference type="PANTHER" id="PTHR14097">
    <property type="entry name" value="OXIDOREDUCTASE HTATIP2"/>
    <property type="match status" value="1"/>
</dbReference>
<dbReference type="InterPro" id="IPR036291">
    <property type="entry name" value="NAD(P)-bd_dom_sf"/>
</dbReference>
<reference evidence="1 2" key="1">
    <citation type="submission" date="2019-08" db="EMBL/GenBank/DDBJ databases">
        <authorList>
            <person name="Karlyshev A.V."/>
        </authorList>
    </citation>
    <scope>NUCLEOTIDE SEQUENCE [LARGE SCALE GENOMIC DNA]</scope>
    <source>
        <strain evidence="1 2">Alg18-2.2</strain>
    </source>
</reference>
<keyword evidence="2" id="KW-1185">Reference proteome</keyword>